<protein>
    <submittedName>
        <fullName evidence="1">Uncharacterized protein</fullName>
    </submittedName>
</protein>
<accession>A0ACC0YPY1</accession>
<reference evidence="2" key="1">
    <citation type="journal article" date="2023" name="G3 (Bethesda)">
        <title>Genome assembly and association tests identify interacting loci associated with vigor, precocity, and sex in interspecific pistachio rootstocks.</title>
        <authorList>
            <person name="Palmer W."/>
            <person name="Jacygrad E."/>
            <person name="Sagayaradj S."/>
            <person name="Cavanaugh K."/>
            <person name="Han R."/>
            <person name="Bertier L."/>
            <person name="Beede B."/>
            <person name="Kafkas S."/>
            <person name="Golino D."/>
            <person name="Preece J."/>
            <person name="Michelmore R."/>
        </authorList>
    </citation>
    <scope>NUCLEOTIDE SEQUENCE [LARGE SCALE GENOMIC DNA]</scope>
</reference>
<gene>
    <name evidence="1" type="ORF">Pint_22609</name>
</gene>
<evidence type="ECO:0000313" key="1">
    <source>
        <dbReference type="EMBL" id="KAJ0039188.1"/>
    </source>
</evidence>
<dbReference type="EMBL" id="CM047741">
    <property type="protein sequence ID" value="KAJ0039188.1"/>
    <property type="molecule type" value="Genomic_DNA"/>
</dbReference>
<sequence length="92" mass="10133">MDTMFAIVCKTYEGVKALETYDKEGCIIKSSGLHGLGASIGRTIHDRPHADEFVADDPQRRLDILKPRLPNGESPPGFLGFTVNMIDVESKN</sequence>
<organism evidence="1 2">
    <name type="scientific">Pistacia integerrima</name>
    <dbReference type="NCBI Taxonomy" id="434235"/>
    <lineage>
        <taxon>Eukaryota</taxon>
        <taxon>Viridiplantae</taxon>
        <taxon>Streptophyta</taxon>
        <taxon>Embryophyta</taxon>
        <taxon>Tracheophyta</taxon>
        <taxon>Spermatophyta</taxon>
        <taxon>Magnoliopsida</taxon>
        <taxon>eudicotyledons</taxon>
        <taxon>Gunneridae</taxon>
        <taxon>Pentapetalae</taxon>
        <taxon>rosids</taxon>
        <taxon>malvids</taxon>
        <taxon>Sapindales</taxon>
        <taxon>Anacardiaceae</taxon>
        <taxon>Pistacia</taxon>
    </lineage>
</organism>
<proteinExistence type="predicted"/>
<comment type="caution">
    <text evidence="1">The sequence shown here is derived from an EMBL/GenBank/DDBJ whole genome shotgun (WGS) entry which is preliminary data.</text>
</comment>
<name>A0ACC0YPY1_9ROSI</name>
<evidence type="ECO:0000313" key="2">
    <source>
        <dbReference type="Proteomes" id="UP001163603"/>
    </source>
</evidence>
<dbReference type="Proteomes" id="UP001163603">
    <property type="component" value="Chromosome 6"/>
</dbReference>
<keyword evidence="2" id="KW-1185">Reference proteome</keyword>